<comment type="caution">
    <text evidence="1">The sequence shown here is derived from an EMBL/GenBank/DDBJ whole genome shotgun (WGS) entry which is preliminary data.</text>
</comment>
<name>A0AAW2HAS2_9NEOP</name>
<organism evidence="1">
    <name type="scientific">Menopon gallinae</name>
    <name type="common">poultry shaft louse</name>
    <dbReference type="NCBI Taxonomy" id="328185"/>
    <lineage>
        <taxon>Eukaryota</taxon>
        <taxon>Metazoa</taxon>
        <taxon>Ecdysozoa</taxon>
        <taxon>Arthropoda</taxon>
        <taxon>Hexapoda</taxon>
        <taxon>Insecta</taxon>
        <taxon>Pterygota</taxon>
        <taxon>Neoptera</taxon>
        <taxon>Paraneoptera</taxon>
        <taxon>Psocodea</taxon>
        <taxon>Troctomorpha</taxon>
        <taxon>Phthiraptera</taxon>
        <taxon>Amblycera</taxon>
        <taxon>Menoponidae</taxon>
        <taxon>Menopon</taxon>
    </lineage>
</organism>
<gene>
    <name evidence="1" type="ORF">PYX00_009236</name>
</gene>
<protein>
    <submittedName>
        <fullName evidence="1">Uncharacterized protein</fullName>
    </submittedName>
</protein>
<evidence type="ECO:0000313" key="1">
    <source>
        <dbReference type="EMBL" id="KAL0266785.1"/>
    </source>
</evidence>
<reference evidence="1" key="1">
    <citation type="journal article" date="2024" name="Gigascience">
        <title>Chromosome-level genome of the poultry shaft louse Menopon gallinae provides insight into the host-switching and adaptive evolution of parasitic lice.</title>
        <authorList>
            <person name="Xu Y."/>
            <person name="Ma L."/>
            <person name="Liu S."/>
            <person name="Liang Y."/>
            <person name="Liu Q."/>
            <person name="He Z."/>
            <person name="Tian L."/>
            <person name="Duan Y."/>
            <person name="Cai W."/>
            <person name="Li H."/>
            <person name="Song F."/>
        </authorList>
    </citation>
    <scope>NUCLEOTIDE SEQUENCE</scope>
    <source>
        <strain evidence="1">Cailab_2023a</strain>
    </source>
</reference>
<sequence length="112" mass="13275">MSISLVIDLDGNRWRKRSTFRGEEPVTDFGYPPPLLHLLLSVLSERKGDTHTQKRQLFFRRGLARYFRRMKGEGSKGREIVNLLEESETMVGEERRRKRCWKEEVAVNRIIN</sequence>
<dbReference type="AlphaFoldDB" id="A0AAW2HAS2"/>
<dbReference type="EMBL" id="JARGDH010000005">
    <property type="protein sequence ID" value="KAL0266785.1"/>
    <property type="molecule type" value="Genomic_DNA"/>
</dbReference>
<proteinExistence type="predicted"/>
<accession>A0AAW2HAS2</accession>